<organism evidence="9 10">
    <name type="scientific">Phaseolus angularis</name>
    <name type="common">Azuki bean</name>
    <name type="synonym">Vigna angularis</name>
    <dbReference type="NCBI Taxonomy" id="3914"/>
    <lineage>
        <taxon>Eukaryota</taxon>
        <taxon>Viridiplantae</taxon>
        <taxon>Streptophyta</taxon>
        <taxon>Embryophyta</taxon>
        <taxon>Tracheophyta</taxon>
        <taxon>Spermatophyta</taxon>
        <taxon>Magnoliopsida</taxon>
        <taxon>eudicotyledons</taxon>
        <taxon>Gunneridae</taxon>
        <taxon>Pentapetalae</taxon>
        <taxon>rosids</taxon>
        <taxon>fabids</taxon>
        <taxon>Fabales</taxon>
        <taxon>Fabaceae</taxon>
        <taxon>Papilionoideae</taxon>
        <taxon>50 kb inversion clade</taxon>
        <taxon>NPAAA clade</taxon>
        <taxon>indigoferoid/millettioid clade</taxon>
        <taxon>Phaseoleae</taxon>
        <taxon>Vigna</taxon>
    </lineage>
</organism>
<evidence type="ECO:0000256" key="7">
    <source>
        <dbReference type="SAM" id="Phobius"/>
    </source>
</evidence>
<keyword evidence="7" id="KW-1133">Transmembrane helix</keyword>
<dbReference type="GO" id="GO:0009873">
    <property type="term" value="P:ethylene-activated signaling pathway"/>
    <property type="evidence" value="ECO:0007669"/>
    <property type="project" value="InterPro"/>
</dbReference>
<keyword evidence="3" id="KW-0238">DNA-binding</keyword>
<evidence type="ECO:0000313" key="10">
    <source>
        <dbReference type="Proteomes" id="UP000743370"/>
    </source>
</evidence>
<evidence type="ECO:0000256" key="3">
    <source>
        <dbReference type="ARBA" id="ARBA00023125"/>
    </source>
</evidence>
<keyword evidence="5" id="KW-0539">Nucleus</keyword>
<dbReference type="Gene3D" id="3.30.730.10">
    <property type="entry name" value="AP2/ERF domain"/>
    <property type="match status" value="1"/>
</dbReference>
<evidence type="ECO:0000313" key="9">
    <source>
        <dbReference type="EMBL" id="KAG2395209.1"/>
    </source>
</evidence>
<evidence type="ECO:0000259" key="8">
    <source>
        <dbReference type="PROSITE" id="PS51032"/>
    </source>
</evidence>
<dbReference type="GO" id="GO:0003700">
    <property type="term" value="F:DNA-binding transcription factor activity"/>
    <property type="evidence" value="ECO:0007669"/>
    <property type="project" value="InterPro"/>
</dbReference>
<dbReference type="SUPFAM" id="SSF54171">
    <property type="entry name" value="DNA-binding domain"/>
    <property type="match status" value="1"/>
</dbReference>
<dbReference type="GO" id="GO:0005634">
    <property type="term" value="C:nucleus"/>
    <property type="evidence" value="ECO:0007669"/>
    <property type="project" value="UniProtKB-SubCell"/>
</dbReference>
<dbReference type="InterPro" id="IPR016177">
    <property type="entry name" value="DNA-bd_dom_sf"/>
</dbReference>
<protein>
    <submittedName>
        <fullName evidence="9">Ethylene-responsive transcription factor</fullName>
    </submittedName>
</protein>
<dbReference type="InterPro" id="IPR044808">
    <property type="entry name" value="ERF_plant"/>
</dbReference>
<dbReference type="CDD" id="cd00018">
    <property type="entry name" value="AP2"/>
    <property type="match status" value="1"/>
</dbReference>
<evidence type="ECO:0000256" key="6">
    <source>
        <dbReference type="ARBA" id="ARBA00024343"/>
    </source>
</evidence>
<dbReference type="SMART" id="SM00380">
    <property type="entry name" value="AP2"/>
    <property type="match status" value="1"/>
</dbReference>
<evidence type="ECO:0000256" key="5">
    <source>
        <dbReference type="ARBA" id="ARBA00023242"/>
    </source>
</evidence>
<name>A0A8T0K7G5_PHAAN</name>
<evidence type="ECO:0000256" key="2">
    <source>
        <dbReference type="ARBA" id="ARBA00023015"/>
    </source>
</evidence>
<keyword evidence="7" id="KW-0812">Transmembrane</keyword>
<comment type="subcellular location">
    <subcellularLocation>
        <location evidence="1">Nucleus</location>
    </subcellularLocation>
</comment>
<dbReference type="PANTHER" id="PTHR31190">
    <property type="entry name" value="DNA-BINDING DOMAIN"/>
    <property type="match status" value="1"/>
</dbReference>
<evidence type="ECO:0000256" key="4">
    <source>
        <dbReference type="ARBA" id="ARBA00023163"/>
    </source>
</evidence>
<dbReference type="Proteomes" id="UP000743370">
    <property type="component" value="Unassembled WGS sequence"/>
</dbReference>
<evidence type="ECO:0000256" key="1">
    <source>
        <dbReference type="ARBA" id="ARBA00004123"/>
    </source>
</evidence>
<dbReference type="GO" id="GO:0003677">
    <property type="term" value="F:DNA binding"/>
    <property type="evidence" value="ECO:0007669"/>
    <property type="project" value="UniProtKB-KW"/>
</dbReference>
<dbReference type="InterPro" id="IPR036955">
    <property type="entry name" value="AP2/ERF_dom_sf"/>
</dbReference>
<accession>A0A8T0K7G5</accession>
<comment type="caution">
    <text evidence="9">The sequence shown here is derived from an EMBL/GenBank/DDBJ whole genome shotgun (WGS) entry which is preliminary data.</text>
</comment>
<feature type="domain" description="AP2/ERF" evidence="8">
    <location>
        <begin position="48"/>
        <end position="115"/>
    </location>
</feature>
<comment type="similarity">
    <text evidence="6">Belongs to the AP2/ERF transcription factor family. ERF subfamily.</text>
</comment>
<keyword evidence="4" id="KW-0804">Transcription</keyword>
<reference evidence="9 10" key="1">
    <citation type="submission" date="2020-05" db="EMBL/GenBank/DDBJ databases">
        <title>Vigna angularis (adzuki bean) Var. LongXiaoDou No. 4 denovo assembly.</title>
        <authorList>
            <person name="Xiang H."/>
        </authorList>
    </citation>
    <scope>NUCLEOTIDE SEQUENCE [LARGE SCALE GENOMIC DNA]</scope>
    <source>
        <tissue evidence="9">Leaf</tissue>
    </source>
</reference>
<gene>
    <name evidence="9" type="ORF">HKW66_Vig0074150</name>
</gene>
<dbReference type="AlphaFoldDB" id="A0A8T0K7G5"/>
<keyword evidence="7" id="KW-0472">Membrane</keyword>
<dbReference type="EMBL" id="JABFOF010000006">
    <property type="protein sequence ID" value="KAG2395209.1"/>
    <property type="molecule type" value="Genomic_DNA"/>
</dbReference>
<dbReference type="PROSITE" id="PS51032">
    <property type="entry name" value="AP2_ERF"/>
    <property type="match status" value="1"/>
</dbReference>
<keyword evidence="2" id="KW-0805">Transcription regulation</keyword>
<sequence length="156" mass="17481">MWCHLLPLPKPTRSGSWQVVFPWCHVLCMRLLQVCLLFLGLLFWARARLRRKRREEEEIHRGEAKVVGEMGAEIRDPYKAAIVWLGNFDTAEAATRAYDEAALRLGGNRAKLNFPENVIPIHPPHLPNFPATSLLGSGDVLAVTGYSPTVMQGAPL</sequence>
<feature type="transmembrane region" description="Helical" evidence="7">
    <location>
        <begin position="20"/>
        <end position="44"/>
    </location>
</feature>
<dbReference type="InterPro" id="IPR001471">
    <property type="entry name" value="AP2/ERF_dom"/>
</dbReference>
<proteinExistence type="inferred from homology"/>
<dbReference type="PANTHER" id="PTHR31190:SF421">
    <property type="entry name" value="ETHYLENE-RESPONSIVE TRANSCRIPTION FACTOR ERF110"/>
    <property type="match status" value="1"/>
</dbReference>